<dbReference type="Gene3D" id="3.30.1460.50">
    <property type="match status" value="1"/>
</dbReference>
<evidence type="ECO:0000256" key="3">
    <source>
        <dbReference type="ARBA" id="ARBA00022679"/>
    </source>
</evidence>
<evidence type="ECO:0000313" key="9">
    <source>
        <dbReference type="Proteomes" id="UP001565368"/>
    </source>
</evidence>
<keyword evidence="6" id="KW-0072">Autophagy</keyword>
<dbReference type="EMBL" id="JBBXJM010000006">
    <property type="protein sequence ID" value="KAL1406304.1"/>
    <property type="molecule type" value="Genomic_DNA"/>
</dbReference>
<keyword evidence="3" id="KW-0808">Transferase</keyword>
<dbReference type="Proteomes" id="UP001565368">
    <property type="component" value="Unassembled WGS sequence"/>
</dbReference>
<sequence length="237" mass="25370">MHPPNADVGDVVDTQWPFGSQAEFVETAQAFAAKYAGLERGAGVLGPERTNAGWEWRSKFSLWRGTQGYLYRRARRVIAAPAAGDDTPAELEEEEDDAAAALVGSVHGAEVELSVAYSASYGVPLLCLRAWDEHGVPLPLATLVSVALRAHLPIDDGEQHADALMLPGAPFPLLQQTEHPVTGDMVWSVHPCEVAGAVNEVLVAQAAADGDDSALRSRVSWLEAWFMLSDSVVDLSS</sequence>
<keyword evidence="4" id="KW-0833">Ubl conjugation pathway</keyword>
<organism evidence="8 9">
    <name type="scientific">Vanrija albida</name>
    <dbReference type="NCBI Taxonomy" id="181172"/>
    <lineage>
        <taxon>Eukaryota</taxon>
        <taxon>Fungi</taxon>
        <taxon>Dikarya</taxon>
        <taxon>Basidiomycota</taxon>
        <taxon>Agaricomycotina</taxon>
        <taxon>Tremellomycetes</taxon>
        <taxon>Trichosporonales</taxon>
        <taxon>Trichosporonaceae</taxon>
        <taxon>Vanrija</taxon>
    </lineage>
</organism>
<evidence type="ECO:0000256" key="2">
    <source>
        <dbReference type="ARBA" id="ARBA00021099"/>
    </source>
</evidence>
<dbReference type="RefSeq" id="XP_069206248.1">
    <property type="nucleotide sequence ID" value="XM_069356407.1"/>
</dbReference>
<evidence type="ECO:0000256" key="7">
    <source>
        <dbReference type="ARBA" id="ARBA00029833"/>
    </source>
</evidence>
<dbReference type="Pfam" id="PF03987">
    <property type="entry name" value="Autophagy_act_C"/>
    <property type="match status" value="1"/>
</dbReference>
<evidence type="ECO:0000256" key="5">
    <source>
        <dbReference type="ARBA" id="ARBA00022927"/>
    </source>
</evidence>
<evidence type="ECO:0000313" key="8">
    <source>
        <dbReference type="EMBL" id="KAL1406304.1"/>
    </source>
</evidence>
<keyword evidence="9" id="KW-1185">Reference proteome</keyword>
<dbReference type="InterPro" id="IPR007135">
    <property type="entry name" value="Atg3/Atg10"/>
</dbReference>
<reference evidence="8 9" key="1">
    <citation type="submission" date="2023-08" db="EMBL/GenBank/DDBJ databases">
        <title>Annotated Genome Sequence of Vanrija albida AlHP1.</title>
        <authorList>
            <person name="Herzog R."/>
        </authorList>
    </citation>
    <scope>NUCLEOTIDE SEQUENCE [LARGE SCALE GENOMIC DNA]</scope>
    <source>
        <strain evidence="8 9">AlHP1</strain>
    </source>
</reference>
<evidence type="ECO:0000256" key="6">
    <source>
        <dbReference type="ARBA" id="ARBA00023006"/>
    </source>
</evidence>
<accession>A0ABR3PV15</accession>
<keyword evidence="5" id="KW-0813">Transport</keyword>
<dbReference type="PANTHER" id="PTHR14957:SF1">
    <property type="entry name" value="UBIQUITIN-LIKE-CONJUGATING ENZYME ATG10"/>
    <property type="match status" value="1"/>
</dbReference>
<evidence type="ECO:0000256" key="4">
    <source>
        <dbReference type="ARBA" id="ARBA00022786"/>
    </source>
</evidence>
<gene>
    <name evidence="8" type="ORF">Q8F55_008000</name>
</gene>
<dbReference type="GeneID" id="95989043"/>
<dbReference type="PANTHER" id="PTHR14957">
    <property type="entry name" value="UBIQUITIN-LIKE-CONJUGATING ENZYME ATG10"/>
    <property type="match status" value="1"/>
</dbReference>
<comment type="similarity">
    <text evidence="1">Belongs to the ATG10 family.</text>
</comment>
<proteinExistence type="inferred from homology"/>
<comment type="caution">
    <text evidence="8">The sequence shown here is derived from an EMBL/GenBank/DDBJ whole genome shotgun (WGS) entry which is preliminary data.</text>
</comment>
<name>A0ABR3PV15_9TREE</name>
<evidence type="ECO:0000256" key="1">
    <source>
        <dbReference type="ARBA" id="ARBA00005696"/>
    </source>
</evidence>
<keyword evidence="5" id="KW-0653">Protein transport</keyword>
<protein>
    <recommendedName>
        <fullName evidence="2">Ubiquitin-like-conjugating enzyme ATG10</fullName>
    </recommendedName>
    <alternativeName>
        <fullName evidence="7">Autophagy-related protein 10</fullName>
    </alternativeName>
</protein>